<keyword evidence="1" id="KW-0812">Transmembrane</keyword>
<keyword evidence="3" id="KW-1185">Reference proteome</keyword>
<keyword evidence="1" id="KW-1133">Transmembrane helix</keyword>
<comment type="caution">
    <text evidence="2">The sequence shown here is derived from an EMBL/GenBank/DDBJ whole genome shotgun (WGS) entry which is preliminary data.</text>
</comment>
<dbReference type="EMBL" id="JAUQTB010000001">
    <property type="protein sequence ID" value="MDO7905155.1"/>
    <property type="molecule type" value="Genomic_DNA"/>
</dbReference>
<accession>A0ABT9C8C2</accession>
<dbReference type="Proteomes" id="UP001240171">
    <property type="component" value="Unassembled WGS sequence"/>
</dbReference>
<evidence type="ECO:0000313" key="3">
    <source>
        <dbReference type="Proteomes" id="UP001240171"/>
    </source>
</evidence>
<name>A0ABT9C8C2_9BACL</name>
<evidence type="ECO:0008006" key="4">
    <source>
        <dbReference type="Google" id="ProtNLM"/>
    </source>
</evidence>
<gene>
    <name evidence="2" type="ORF">Q5741_01845</name>
</gene>
<sequence>MEAHYDRILMFVIVLLLIVWILNGLRKWLMTDPVTLPDFPLINEEIEDHPAVQLLEEEGYEVVGGKVRIPLAFISNQDMVYSRLYIDFVAMSEDETYLVKVAKRRASLTFTGPEIRDKLLPYLLMYPACAGLLYVDCEQGNIRRIVLADHEDYTEDVF</sequence>
<evidence type="ECO:0000313" key="2">
    <source>
        <dbReference type="EMBL" id="MDO7905155.1"/>
    </source>
</evidence>
<reference evidence="2 3" key="1">
    <citation type="submission" date="2023-07" db="EMBL/GenBank/DDBJ databases">
        <title>Paenibacillus sp. JX-17 nov. isolated from soil.</title>
        <authorList>
            <person name="Wan Y."/>
            <person name="Liu B."/>
        </authorList>
    </citation>
    <scope>NUCLEOTIDE SEQUENCE [LARGE SCALE GENOMIC DNA]</scope>
    <source>
        <strain evidence="2 3">JX-17</strain>
    </source>
</reference>
<evidence type="ECO:0000256" key="1">
    <source>
        <dbReference type="SAM" id="Phobius"/>
    </source>
</evidence>
<keyword evidence="1" id="KW-0472">Membrane</keyword>
<feature type="transmembrane region" description="Helical" evidence="1">
    <location>
        <begin position="7"/>
        <end position="25"/>
    </location>
</feature>
<proteinExistence type="predicted"/>
<organism evidence="2 3">
    <name type="scientific">Paenibacillus lacisoli</name>
    <dbReference type="NCBI Taxonomy" id="3064525"/>
    <lineage>
        <taxon>Bacteria</taxon>
        <taxon>Bacillati</taxon>
        <taxon>Bacillota</taxon>
        <taxon>Bacilli</taxon>
        <taxon>Bacillales</taxon>
        <taxon>Paenibacillaceae</taxon>
        <taxon>Paenibacillus</taxon>
    </lineage>
</organism>
<protein>
    <recommendedName>
        <fullName evidence="4">DUF2726 domain-containing protein</fullName>
    </recommendedName>
</protein>